<dbReference type="Gene3D" id="2.60.120.200">
    <property type="match status" value="1"/>
</dbReference>
<dbReference type="AlphaFoldDB" id="A0A0F9SNX6"/>
<dbReference type="EMBL" id="LAZR01000442">
    <property type="protein sequence ID" value="KKN68679.1"/>
    <property type="molecule type" value="Genomic_DNA"/>
</dbReference>
<organism evidence="1">
    <name type="scientific">marine sediment metagenome</name>
    <dbReference type="NCBI Taxonomy" id="412755"/>
    <lineage>
        <taxon>unclassified sequences</taxon>
        <taxon>metagenomes</taxon>
        <taxon>ecological metagenomes</taxon>
    </lineage>
</organism>
<dbReference type="Pfam" id="PF13385">
    <property type="entry name" value="Laminin_G_3"/>
    <property type="match status" value="1"/>
</dbReference>
<comment type="caution">
    <text evidence="1">The sequence shown here is derived from an EMBL/GenBank/DDBJ whole genome shotgun (WGS) entry which is preliminary data.</text>
</comment>
<name>A0A0F9SNX6_9ZZZZ</name>
<accession>A0A0F9SNX6</accession>
<gene>
    <name evidence="1" type="ORF">LCGC14_0448700</name>
</gene>
<protein>
    <submittedName>
        <fullName evidence="1">Uncharacterized protein</fullName>
    </submittedName>
</protein>
<proteinExistence type="predicted"/>
<reference evidence="1" key="1">
    <citation type="journal article" date="2015" name="Nature">
        <title>Complex archaea that bridge the gap between prokaryotes and eukaryotes.</title>
        <authorList>
            <person name="Spang A."/>
            <person name="Saw J.H."/>
            <person name="Jorgensen S.L."/>
            <person name="Zaremba-Niedzwiedzka K."/>
            <person name="Martijn J."/>
            <person name="Lind A.E."/>
            <person name="van Eijk R."/>
            <person name="Schleper C."/>
            <person name="Guy L."/>
            <person name="Ettema T.J."/>
        </authorList>
    </citation>
    <scope>NUCLEOTIDE SEQUENCE</scope>
</reference>
<evidence type="ECO:0000313" key="1">
    <source>
        <dbReference type="EMBL" id="KKN68679.1"/>
    </source>
</evidence>
<sequence length="915" mass="99573">MADILQFTDGVTTIDFISGSSDYVLLDKGLDIALPEVNRVVSELSPLVEGQRLSERQYGLREITIIFKITAVDHDALVSDLRAIQKLIDKAKEQSKAGFGNKVELQYKFENATDTVTFDVMDGEFKPGQFASVVVKREPSLLMDCELTLLCEPFARGTPVIMRNFLVNPSFDWNPGEAGRDFGLEIDLNGSTQRLHRTSPTGLFPTAAEGIMSAGIWVNPDVTPTLFDTMMVCGDTTESWQLRFEDNNSVALRQINSVGSITTLTSDDDVVPNDTWSFVWFSVFMYRGAQWIVLGVNDSVVAGSKRTSDFTFKTAVGDFVVGASDAAGGNDFDGKVGGIFVIAGGRPILPYQIIYMYHYGLQGLIDDTGIMDVKYWGLEAADFGAVWIQESGAGDILDVSGNSRDLTVIGSPTRSPFVFKPSGWTQGSSFASSSDSGLESESTPKYGLFSCRFKETGGGDANMYIEQDLTISPSVDGMTILFWARQNLASGAIEIEREVNGGGATTKELAGLTTDWQLYKWTTSIVTITAFRLRLKWTQGGFGNVDMDGIQVLPGLPFGSQDPGGDIPVELITRPFIGSHQIVVKPNSTKVNFVALQDFPGDVPATCRVSFKNTSSGKQLAPIRLGARFGVEPWKQQMIWNASSFIIDPDDGAYPAADEQIRSDAAVTLKRRFHAVLSSLFPFPSDQYGSHRLYIGAESNLDLISMCQLRFGGITGSTVPLISAPQKGTVTQSDVFHLVDGGILTWPPETALQRFRDGDVTSASRLSGDAELTPGLEIVNIADAAISNLLYNILIALPIDHGSAILQPSNSLPAFGLQENEILTIDTMDEEAISSIYFSREVVTPDSAFTKTLTELASPDVAAMGLGFRIQPESPGMIAAVFSEWGAANDDPFGKFVETHTAELWLEYTPRFLYV</sequence>